<feature type="signal peptide" evidence="2">
    <location>
        <begin position="1"/>
        <end position="27"/>
    </location>
</feature>
<dbReference type="AlphaFoldDB" id="A0A553NY01"/>
<feature type="region of interest" description="Disordered" evidence="1">
    <location>
        <begin position="216"/>
        <end position="312"/>
    </location>
</feature>
<dbReference type="EMBL" id="VCGU01000009">
    <property type="protein sequence ID" value="TRY70311.1"/>
    <property type="molecule type" value="Genomic_DNA"/>
</dbReference>
<evidence type="ECO:0000313" key="3">
    <source>
        <dbReference type="EMBL" id="TRY70311.1"/>
    </source>
</evidence>
<protein>
    <submittedName>
        <fullName evidence="3">Uncharacterized protein</fullName>
    </submittedName>
</protein>
<keyword evidence="2" id="KW-0732">Signal</keyword>
<gene>
    <name evidence="3" type="ORF">TCAL_15063</name>
</gene>
<name>A0A553NY01_TIGCA</name>
<evidence type="ECO:0000256" key="2">
    <source>
        <dbReference type="SAM" id="SignalP"/>
    </source>
</evidence>
<accession>A0A553NY01</accession>
<sequence>MLLLGTISEYLILFLTVFQLPTGHSEAYYPNGGLDYPPSNIRGYPNIWRGPPNSPVQWQKPYDSRMVWKSPWISMDAMKAINLERQIEINQAFAAPTHALEDYARHHYPELFRPKPSLPYDSGPVIDLTSVRAQNILGYPPRPTINVVASCERRYCYMSCRLRLLGGGRCTPGGCMCYFNHLDYNGAPGKRLYPDDNIWYELSTEEQSMILDVLREGRPRNPPPTGLPSAGGGPKTDRPPFGQDFYPQTINSWYGNNQNNAGPTKPPYRTTTGASIGGGWDWGPEETLPPPSARPPFDSDNNWFLPEKPNLS</sequence>
<organism evidence="3 4">
    <name type="scientific">Tigriopus californicus</name>
    <name type="common">Marine copepod</name>
    <dbReference type="NCBI Taxonomy" id="6832"/>
    <lineage>
        <taxon>Eukaryota</taxon>
        <taxon>Metazoa</taxon>
        <taxon>Ecdysozoa</taxon>
        <taxon>Arthropoda</taxon>
        <taxon>Crustacea</taxon>
        <taxon>Multicrustacea</taxon>
        <taxon>Hexanauplia</taxon>
        <taxon>Copepoda</taxon>
        <taxon>Harpacticoida</taxon>
        <taxon>Harpacticidae</taxon>
        <taxon>Tigriopus</taxon>
    </lineage>
</organism>
<keyword evidence="4" id="KW-1185">Reference proteome</keyword>
<evidence type="ECO:0000256" key="1">
    <source>
        <dbReference type="SAM" id="MobiDB-lite"/>
    </source>
</evidence>
<reference evidence="3 4" key="1">
    <citation type="journal article" date="2018" name="Nat. Ecol. Evol.">
        <title>Genomic signatures of mitonuclear coevolution across populations of Tigriopus californicus.</title>
        <authorList>
            <person name="Barreto F.S."/>
            <person name="Watson E.T."/>
            <person name="Lima T.G."/>
            <person name="Willett C.S."/>
            <person name="Edmands S."/>
            <person name="Li W."/>
            <person name="Burton R.S."/>
        </authorList>
    </citation>
    <scope>NUCLEOTIDE SEQUENCE [LARGE SCALE GENOMIC DNA]</scope>
    <source>
        <strain evidence="3 4">San Diego</strain>
    </source>
</reference>
<proteinExistence type="predicted"/>
<evidence type="ECO:0000313" key="4">
    <source>
        <dbReference type="Proteomes" id="UP000318571"/>
    </source>
</evidence>
<feature type="compositionally biased region" description="Polar residues" evidence="1">
    <location>
        <begin position="246"/>
        <end position="262"/>
    </location>
</feature>
<comment type="caution">
    <text evidence="3">The sequence shown here is derived from an EMBL/GenBank/DDBJ whole genome shotgun (WGS) entry which is preliminary data.</text>
</comment>
<dbReference type="Proteomes" id="UP000318571">
    <property type="component" value="Chromosome 9"/>
</dbReference>
<feature type="chain" id="PRO_5022230202" evidence="2">
    <location>
        <begin position="28"/>
        <end position="312"/>
    </location>
</feature>